<reference evidence="6 7" key="1">
    <citation type="submission" date="2016-11" db="EMBL/GenBank/DDBJ databases">
        <authorList>
            <person name="Jaros S."/>
            <person name="Januszkiewicz K."/>
            <person name="Wedrychowicz H."/>
        </authorList>
    </citation>
    <scope>NUCLEOTIDE SEQUENCE [LARGE SCALE GENOMIC DNA]</scope>
    <source>
        <strain evidence="6 7">DSM 24574</strain>
    </source>
</reference>
<dbReference type="PANTHER" id="PTHR43133">
    <property type="entry name" value="RNA POLYMERASE ECF-TYPE SIGMA FACTO"/>
    <property type="match status" value="1"/>
</dbReference>
<evidence type="ECO:0000259" key="5">
    <source>
        <dbReference type="PROSITE" id="PS00622"/>
    </source>
</evidence>
<dbReference type="NCBIfam" id="TIGR02937">
    <property type="entry name" value="sigma70-ECF"/>
    <property type="match status" value="1"/>
</dbReference>
<dbReference type="PROSITE" id="PS00622">
    <property type="entry name" value="HTH_LUXR_1"/>
    <property type="match status" value="1"/>
</dbReference>
<comment type="similarity">
    <text evidence="1">Belongs to the sigma-70 factor family. ECF subfamily.</text>
</comment>
<keyword evidence="2" id="KW-0805">Transcription regulation</keyword>
<evidence type="ECO:0000256" key="4">
    <source>
        <dbReference type="ARBA" id="ARBA00023163"/>
    </source>
</evidence>
<dbReference type="SUPFAM" id="SSF88659">
    <property type="entry name" value="Sigma3 and sigma4 domains of RNA polymerase sigma factors"/>
    <property type="match status" value="1"/>
</dbReference>
<dbReference type="CDD" id="cd06171">
    <property type="entry name" value="Sigma70_r4"/>
    <property type="match status" value="1"/>
</dbReference>
<proteinExistence type="inferred from homology"/>
<dbReference type="InterPro" id="IPR013325">
    <property type="entry name" value="RNA_pol_sigma_r2"/>
</dbReference>
<gene>
    <name evidence="6" type="ORF">SAMN04488109_1335</name>
</gene>
<protein>
    <submittedName>
        <fullName evidence="6">RNA polymerase sigma-70 factor, ECF subfamily</fullName>
    </submittedName>
</protein>
<organism evidence="6 7">
    <name type="scientific">Chryseolinea serpens</name>
    <dbReference type="NCBI Taxonomy" id="947013"/>
    <lineage>
        <taxon>Bacteria</taxon>
        <taxon>Pseudomonadati</taxon>
        <taxon>Bacteroidota</taxon>
        <taxon>Cytophagia</taxon>
        <taxon>Cytophagales</taxon>
        <taxon>Fulvivirgaceae</taxon>
        <taxon>Chryseolinea</taxon>
    </lineage>
</organism>
<keyword evidence="4" id="KW-0804">Transcription</keyword>
<dbReference type="Proteomes" id="UP000184212">
    <property type="component" value="Unassembled WGS sequence"/>
</dbReference>
<evidence type="ECO:0000256" key="2">
    <source>
        <dbReference type="ARBA" id="ARBA00023015"/>
    </source>
</evidence>
<dbReference type="AlphaFoldDB" id="A0A1M5LR65"/>
<dbReference type="Gene3D" id="1.10.10.10">
    <property type="entry name" value="Winged helix-like DNA-binding domain superfamily/Winged helix DNA-binding domain"/>
    <property type="match status" value="1"/>
</dbReference>
<keyword evidence="3" id="KW-0731">Sigma factor</keyword>
<feature type="domain" description="HTH luxR-type" evidence="5">
    <location>
        <begin position="127"/>
        <end position="154"/>
    </location>
</feature>
<sequence>MPNESEFIRVIKESEGIIFKIAILYAADKDDQKDLYQEIVYQLWRSFDSFRSESKISTWIYRIALNTSITHLRKEKKRGPQVGIDEAVINRFDSDDSFLEERLTQLYDQVKKLNTIEKGIVLLHLEGKNYEEIAAITGFTATNVGTRLSRIKDKLRSQLKD</sequence>
<evidence type="ECO:0000313" key="7">
    <source>
        <dbReference type="Proteomes" id="UP000184212"/>
    </source>
</evidence>
<keyword evidence="7" id="KW-1185">Reference proteome</keyword>
<dbReference type="Gene3D" id="1.10.1740.10">
    <property type="match status" value="1"/>
</dbReference>
<dbReference type="InterPro" id="IPR036388">
    <property type="entry name" value="WH-like_DNA-bd_sf"/>
</dbReference>
<dbReference type="InterPro" id="IPR013249">
    <property type="entry name" value="RNA_pol_sigma70_r4_t2"/>
</dbReference>
<dbReference type="RefSeq" id="WP_073132128.1">
    <property type="nucleotide sequence ID" value="NZ_FQWQ01000001.1"/>
</dbReference>
<dbReference type="SUPFAM" id="SSF88946">
    <property type="entry name" value="Sigma2 domain of RNA polymerase sigma factors"/>
    <property type="match status" value="1"/>
</dbReference>
<dbReference type="OrthoDB" id="9780326at2"/>
<evidence type="ECO:0000313" key="6">
    <source>
        <dbReference type="EMBL" id="SHG67129.1"/>
    </source>
</evidence>
<name>A0A1M5LR65_9BACT</name>
<dbReference type="GO" id="GO:0016987">
    <property type="term" value="F:sigma factor activity"/>
    <property type="evidence" value="ECO:0007669"/>
    <property type="project" value="UniProtKB-KW"/>
</dbReference>
<dbReference type="GO" id="GO:0003677">
    <property type="term" value="F:DNA binding"/>
    <property type="evidence" value="ECO:0007669"/>
    <property type="project" value="InterPro"/>
</dbReference>
<dbReference type="InterPro" id="IPR039425">
    <property type="entry name" value="RNA_pol_sigma-70-like"/>
</dbReference>
<dbReference type="InterPro" id="IPR007627">
    <property type="entry name" value="RNA_pol_sigma70_r2"/>
</dbReference>
<dbReference type="InterPro" id="IPR000792">
    <property type="entry name" value="Tscrpt_reg_LuxR_C"/>
</dbReference>
<dbReference type="Pfam" id="PF08281">
    <property type="entry name" value="Sigma70_r4_2"/>
    <property type="match status" value="1"/>
</dbReference>
<dbReference type="GO" id="GO:0006352">
    <property type="term" value="P:DNA-templated transcription initiation"/>
    <property type="evidence" value="ECO:0007669"/>
    <property type="project" value="InterPro"/>
</dbReference>
<evidence type="ECO:0000256" key="3">
    <source>
        <dbReference type="ARBA" id="ARBA00023082"/>
    </source>
</evidence>
<dbReference type="InterPro" id="IPR014284">
    <property type="entry name" value="RNA_pol_sigma-70_dom"/>
</dbReference>
<evidence type="ECO:0000256" key="1">
    <source>
        <dbReference type="ARBA" id="ARBA00010641"/>
    </source>
</evidence>
<dbReference type="PANTHER" id="PTHR43133:SF45">
    <property type="entry name" value="RNA POLYMERASE ECF-TYPE SIGMA FACTOR"/>
    <property type="match status" value="1"/>
</dbReference>
<dbReference type="STRING" id="947013.SAMN04488109_1335"/>
<dbReference type="InterPro" id="IPR013324">
    <property type="entry name" value="RNA_pol_sigma_r3/r4-like"/>
</dbReference>
<dbReference type="EMBL" id="FQWQ01000001">
    <property type="protein sequence ID" value="SHG67129.1"/>
    <property type="molecule type" value="Genomic_DNA"/>
</dbReference>
<accession>A0A1M5LR65</accession>
<dbReference type="Pfam" id="PF04542">
    <property type="entry name" value="Sigma70_r2"/>
    <property type="match status" value="1"/>
</dbReference>